<evidence type="ECO:0000313" key="2">
    <source>
        <dbReference type="Proteomes" id="UP000053317"/>
    </source>
</evidence>
<keyword evidence="2" id="KW-1185">Reference proteome</keyword>
<accession>A0A0G2GIM4</accession>
<reference evidence="1 2" key="1">
    <citation type="submission" date="2015-05" db="EMBL/GenBank/DDBJ databases">
        <title>Distinctive expansion of gene families associated with plant cell wall degradation and secondary metabolism in the genomes of grapevine trunk pathogens.</title>
        <authorList>
            <person name="Lawrence D.P."/>
            <person name="Travadon R."/>
            <person name="Rolshausen P.E."/>
            <person name="Baumgartner K."/>
        </authorList>
    </citation>
    <scope>NUCLEOTIDE SEQUENCE [LARGE SCALE GENOMIC DNA]</scope>
    <source>
        <strain evidence="1">UCRPC4</strain>
    </source>
</reference>
<protein>
    <submittedName>
        <fullName evidence="1">Uncharacterized protein</fullName>
    </submittedName>
</protein>
<organism evidence="1 2">
    <name type="scientific">Phaeomoniella chlamydospora</name>
    <name type="common">Phaeoacremonium chlamydosporum</name>
    <dbReference type="NCBI Taxonomy" id="158046"/>
    <lineage>
        <taxon>Eukaryota</taxon>
        <taxon>Fungi</taxon>
        <taxon>Dikarya</taxon>
        <taxon>Ascomycota</taxon>
        <taxon>Pezizomycotina</taxon>
        <taxon>Eurotiomycetes</taxon>
        <taxon>Chaetothyriomycetidae</taxon>
        <taxon>Phaeomoniellales</taxon>
        <taxon>Phaeomoniellaceae</taxon>
        <taxon>Phaeomoniella</taxon>
    </lineage>
</organism>
<sequence>MDLSQLNPSISPSSSVLKPGDVLEIRVSVQNTAEHSITLLKWNSLLDPNAGNLGLFAAKDTVNGEVIETPAIKIARKTPPSDDDFVEIAAGARLEATVKLPTLRLKGNTKYSVQAAGKWMAVWEGAKTSNSARLQKLEASTQGEFVTNEVFIECR</sequence>
<dbReference type="EMBL" id="LCWF01000155">
    <property type="protein sequence ID" value="KKY16820.1"/>
    <property type="molecule type" value="Genomic_DNA"/>
</dbReference>
<name>A0A0G2GIM4_PHACM</name>
<dbReference type="AlphaFoldDB" id="A0A0G2GIM4"/>
<dbReference type="Proteomes" id="UP000053317">
    <property type="component" value="Unassembled WGS sequence"/>
</dbReference>
<reference evidence="1 2" key="2">
    <citation type="submission" date="2015-05" db="EMBL/GenBank/DDBJ databases">
        <authorList>
            <person name="Morales-Cruz A."/>
            <person name="Amrine K.C."/>
            <person name="Cantu D."/>
        </authorList>
    </citation>
    <scope>NUCLEOTIDE SEQUENCE [LARGE SCALE GENOMIC DNA]</scope>
    <source>
        <strain evidence="1">UCRPC4</strain>
    </source>
</reference>
<proteinExistence type="predicted"/>
<comment type="caution">
    <text evidence="1">The sequence shown here is derived from an EMBL/GenBank/DDBJ whole genome shotgun (WGS) entry which is preliminary data.</text>
</comment>
<dbReference type="OrthoDB" id="4664297at2759"/>
<gene>
    <name evidence="1" type="ORF">UCRPC4_g05778</name>
</gene>
<evidence type="ECO:0000313" key="1">
    <source>
        <dbReference type="EMBL" id="KKY16820.1"/>
    </source>
</evidence>
<dbReference type="Gene3D" id="2.60.40.2970">
    <property type="match status" value="1"/>
</dbReference>